<gene>
    <name evidence="1" type="ORF">BDN72DRAFT_841509</name>
</gene>
<dbReference type="EMBL" id="ML208346">
    <property type="protein sequence ID" value="TFK68711.1"/>
    <property type="molecule type" value="Genomic_DNA"/>
</dbReference>
<accession>A0ACD3AT25</accession>
<reference evidence="1 2" key="1">
    <citation type="journal article" date="2019" name="Nat. Ecol. Evol.">
        <title>Megaphylogeny resolves global patterns of mushroom evolution.</title>
        <authorList>
            <person name="Varga T."/>
            <person name="Krizsan K."/>
            <person name="Foldi C."/>
            <person name="Dima B."/>
            <person name="Sanchez-Garcia M."/>
            <person name="Sanchez-Ramirez S."/>
            <person name="Szollosi G.J."/>
            <person name="Szarkandi J.G."/>
            <person name="Papp V."/>
            <person name="Albert L."/>
            <person name="Andreopoulos W."/>
            <person name="Angelini C."/>
            <person name="Antonin V."/>
            <person name="Barry K.W."/>
            <person name="Bougher N.L."/>
            <person name="Buchanan P."/>
            <person name="Buyck B."/>
            <person name="Bense V."/>
            <person name="Catcheside P."/>
            <person name="Chovatia M."/>
            <person name="Cooper J."/>
            <person name="Damon W."/>
            <person name="Desjardin D."/>
            <person name="Finy P."/>
            <person name="Geml J."/>
            <person name="Haridas S."/>
            <person name="Hughes K."/>
            <person name="Justo A."/>
            <person name="Karasinski D."/>
            <person name="Kautmanova I."/>
            <person name="Kiss B."/>
            <person name="Kocsube S."/>
            <person name="Kotiranta H."/>
            <person name="LaButti K.M."/>
            <person name="Lechner B.E."/>
            <person name="Liimatainen K."/>
            <person name="Lipzen A."/>
            <person name="Lukacs Z."/>
            <person name="Mihaltcheva S."/>
            <person name="Morgado L.N."/>
            <person name="Niskanen T."/>
            <person name="Noordeloos M.E."/>
            <person name="Ohm R.A."/>
            <person name="Ortiz-Santana B."/>
            <person name="Ovrebo C."/>
            <person name="Racz N."/>
            <person name="Riley R."/>
            <person name="Savchenko A."/>
            <person name="Shiryaev A."/>
            <person name="Soop K."/>
            <person name="Spirin V."/>
            <person name="Szebenyi C."/>
            <person name="Tomsovsky M."/>
            <person name="Tulloss R.E."/>
            <person name="Uehling J."/>
            <person name="Grigoriev I.V."/>
            <person name="Vagvolgyi C."/>
            <person name="Papp T."/>
            <person name="Martin F.M."/>
            <person name="Miettinen O."/>
            <person name="Hibbett D.S."/>
            <person name="Nagy L.G."/>
        </authorList>
    </citation>
    <scope>NUCLEOTIDE SEQUENCE [LARGE SCALE GENOMIC DNA]</scope>
    <source>
        <strain evidence="1 2">NL-1719</strain>
    </source>
</reference>
<organism evidence="1 2">
    <name type="scientific">Pluteus cervinus</name>
    <dbReference type="NCBI Taxonomy" id="181527"/>
    <lineage>
        <taxon>Eukaryota</taxon>
        <taxon>Fungi</taxon>
        <taxon>Dikarya</taxon>
        <taxon>Basidiomycota</taxon>
        <taxon>Agaricomycotina</taxon>
        <taxon>Agaricomycetes</taxon>
        <taxon>Agaricomycetidae</taxon>
        <taxon>Agaricales</taxon>
        <taxon>Pluteineae</taxon>
        <taxon>Pluteaceae</taxon>
        <taxon>Pluteus</taxon>
    </lineage>
</organism>
<sequence length="253" mass="28752">MKPPARCILQLLGPRVSYRRSRATVATASRSEPPNVAPDPTMYQNLLHSASRAGFALEAWAILDDMLLIGLQPTTRPFYQLLWALRHKHSTYAWKVGQKMDQLRIPPDTTIFSLSIHRFIRDRNLEMALRHLYIARSRDILPTTTVVCAMTQLAAELGFPRLAVDLAISYGIQTTGLRNRLVWANCLRSSADHFYAEGVLTCWDVMKESHLDLDLDEGLCSLLLDFAARTGLPNFADEVLQRMREMGYNVQEH</sequence>
<name>A0ACD3AT25_9AGAR</name>
<keyword evidence="2" id="KW-1185">Reference proteome</keyword>
<proteinExistence type="predicted"/>
<evidence type="ECO:0000313" key="2">
    <source>
        <dbReference type="Proteomes" id="UP000308600"/>
    </source>
</evidence>
<protein>
    <submittedName>
        <fullName evidence="1">Uncharacterized protein</fullName>
    </submittedName>
</protein>
<dbReference type="Proteomes" id="UP000308600">
    <property type="component" value="Unassembled WGS sequence"/>
</dbReference>
<evidence type="ECO:0000313" key="1">
    <source>
        <dbReference type="EMBL" id="TFK68711.1"/>
    </source>
</evidence>